<dbReference type="EMBL" id="GBXM01098196">
    <property type="protein sequence ID" value="JAH10381.1"/>
    <property type="molecule type" value="Transcribed_RNA"/>
</dbReference>
<organism evidence="1">
    <name type="scientific">Anguilla anguilla</name>
    <name type="common">European freshwater eel</name>
    <name type="synonym">Muraena anguilla</name>
    <dbReference type="NCBI Taxonomy" id="7936"/>
    <lineage>
        <taxon>Eukaryota</taxon>
        <taxon>Metazoa</taxon>
        <taxon>Chordata</taxon>
        <taxon>Craniata</taxon>
        <taxon>Vertebrata</taxon>
        <taxon>Euteleostomi</taxon>
        <taxon>Actinopterygii</taxon>
        <taxon>Neopterygii</taxon>
        <taxon>Teleostei</taxon>
        <taxon>Anguilliformes</taxon>
        <taxon>Anguillidae</taxon>
        <taxon>Anguilla</taxon>
    </lineage>
</organism>
<reference evidence="1" key="1">
    <citation type="submission" date="2014-11" db="EMBL/GenBank/DDBJ databases">
        <authorList>
            <person name="Amaro Gonzalez C."/>
        </authorList>
    </citation>
    <scope>NUCLEOTIDE SEQUENCE</scope>
</reference>
<reference evidence="1" key="2">
    <citation type="journal article" date="2015" name="Fish Shellfish Immunol.">
        <title>Early steps in the European eel (Anguilla anguilla)-Vibrio vulnificus interaction in the gills: Role of the RtxA13 toxin.</title>
        <authorList>
            <person name="Callol A."/>
            <person name="Pajuelo D."/>
            <person name="Ebbesson L."/>
            <person name="Teles M."/>
            <person name="MacKenzie S."/>
            <person name="Amaro C."/>
        </authorList>
    </citation>
    <scope>NUCLEOTIDE SEQUENCE</scope>
</reference>
<name>A0A0E9Q0H6_ANGAN</name>
<protein>
    <submittedName>
        <fullName evidence="1">Uncharacterized protein</fullName>
    </submittedName>
</protein>
<proteinExistence type="predicted"/>
<accession>A0A0E9Q0H6</accession>
<evidence type="ECO:0000313" key="1">
    <source>
        <dbReference type="EMBL" id="JAH10381.1"/>
    </source>
</evidence>
<sequence>MEKILDQRSN</sequence>